<dbReference type="InterPro" id="IPR036291">
    <property type="entry name" value="NAD(P)-bd_dom_sf"/>
</dbReference>
<dbReference type="Proteomes" id="UP001428290">
    <property type="component" value="Unassembled WGS sequence"/>
</dbReference>
<evidence type="ECO:0000313" key="1">
    <source>
        <dbReference type="EMBL" id="GAA5526718.1"/>
    </source>
</evidence>
<dbReference type="SUPFAM" id="SSF51735">
    <property type="entry name" value="NAD(P)-binding Rossmann-fold domains"/>
    <property type="match status" value="1"/>
</dbReference>
<evidence type="ECO:0008006" key="3">
    <source>
        <dbReference type="Google" id="ProtNLM"/>
    </source>
</evidence>
<dbReference type="PANTHER" id="PTHR14097:SF8">
    <property type="entry name" value="NAD(P)-BINDING DOMAIN-CONTAINING PROTEIN"/>
    <property type="match status" value="1"/>
</dbReference>
<dbReference type="Gene3D" id="3.40.50.720">
    <property type="entry name" value="NAD(P)-binding Rossmann-like Domain"/>
    <property type="match status" value="1"/>
</dbReference>
<gene>
    <name evidence="1" type="ORF">Hgul01_00495</name>
</gene>
<proteinExistence type="predicted"/>
<name>A0ABP9WWV0_9CHLR</name>
<dbReference type="RefSeq" id="WP_345720359.1">
    <property type="nucleotide sequence ID" value="NZ_BAABRU010000002.1"/>
</dbReference>
<reference evidence="1 2" key="1">
    <citation type="submission" date="2024-02" db="EMBL/GenBank/DDBJ databases">
        <title>Herpetosiphon gulosus NBRC 112829.</title>
        <authorList>
            <person name="Ichikawa N."/>
            <person name="Katano-Makiyama Y."/>
            <person name="Hidaka K."/>
        </authorList>
    </citation>
    <scope>NUCLEOTIDE SEQUENCE [LARGE SCALE GENOMIC DNA]</scope>
    <source>
        <strain evidence="1 2">NBRC 112829</strain>
    </source>
</reference>
<organism evidence="1 2">
    <name type="scientific">Herpetosiphon gulosus</name>
    <dbReference type="NCBI Taxonomy" id="1973496"/>
    <lineage>
        <taxon>Bacteria</taxon>
        <taxon>Bacillati</taxon>
        <taxon>Chloroflexota</taxon>
        <taxon>Chloroflexia</taxon>
        <taxon>Herpetosiphonales</taxon>
        <taxon>Herpetosiphonaceae</taxon>
        <taxon>Herpetosiphon</taxon>
    </lineage>
</organism>
<dbReference type="EMBL" id="BAABRU010000002">
    <property type="protein sequence ID" value="GAA5526718.1"/>
    <property type="molecule type" value="Genomic_DNA"/>
</dbReference>
<accession>A0ABP9WWV0</accession>
<dbReference type="PANTHER" id="PTHR14097">
    <property type="entry name" value="OXIDOREDUCTASE HTATIP2"/>
    <property type="match status" value="1"/>
</dbReference>
<evidence type="ECO:0000313" key="2">
    <source>
        <dbReference type="Proteomes" id="UP001428290"/>
    </source>
</evidence>
<sequence length="217" mass="24099">MKTMIFGATGMVGQGLLRECLLNSAVEQVLCVGRTPTGQRHPKLAEIVHSNLYQLGSIEHELVGYDACFFCLGVSAAGMTEAAYRSITYDLTLHVAQTLARLNPQSSFSYISGSGTEVNSRAMWARVKGQTEQALLALPFRAAYMFRPGFIQPQHGVVSKTRWYRLLYALTSPLYPVFKRLIPQYVTTTEQLAQAMLRVTQHGAPQPIIENSMINQL</sequence>
<comment type="caution">
    <text evidence="1">The sequence shown here is derived from an EMBL/GenBank/DDBJ whole genome shotgun (WGS) entry which is preliminary data.</text>
</comment>
<keyword evidence="2" id="KW-1185">Reference proteome</keyword>
<protein>
    <recommendedName>
        <fullName evidence="3">Epimerase</fullName>
    </recommendedName>
</protein>